<gene>
    <name evidence="2" type="ORF">S01H1_28676</name>
</gene>
<comment type="caution">
    <text evidence="2">The sequence shown here is derived from an EMBL/GenBank/DDBJ whole genome shotgun (WGS) entry which is preliminary data.</text>
</comment>
<accession>X0TFK3</accession>
<evidence type="ECO:0000313" key="2">
    <source>
        <dbReference type="EMBL" id="GAF86086.1"/>
    </source>
</evidence>
<dbReference type="EMBL" id="BARS01017537">
    <property type="protein sequence ID" value="GAF86086.1"/>
    <property type="molecule type" value="Genomic_DNA"/>
</dbReference>
<organism evidence="2">
    <name type="scientific">marine sediment metagenome</name>
    <dbReference type="NCBI Taxonomy" id="412755"/>
    <lineage>
        <taxon>unclassified sequences</taxon>
        <taxon>metagenomes</taxon>
        <taxon>ecological metagenomes</taxon>
    </lineage>
</organism>
<dbReference type="Pfam" id="PF21781">
    <property type="entry name" value="DUF6876"/>
    <property type="match status" value="1"/>
</dbReference>
<reference evidence="2" key="1">
    <citation type="journal article" date="2014" name="Front. Microbiol.">
        <title>High frequency of phylogenetically diverse reductive dehalogenase-homologous genes in deep subseafloor sedimentary metagenomes.</title>
        <authorList>
            <person name="Kawai M."/>
            <person name="Futagami T."/>
            <person name="Toyoda A."/>
            <person name="Takaki Y."/>
            <person name="Nishi S."/>
            <person name="Hori S."/>
            <person name="Arai W."/>
            <person name="Tsubouchi T."/>
            <person name="Morono Y."/>
            <person name="Uchiyama I."/>
            <person name="Ito T."/>
            <person name="Fujiyama A."/>
            <person name="Inagaki F."/>
            <person name="Takami H."/>
        </authorList>
    </citation>
    <scope>NUCLEOTIDE SEQUENCE</scope>
    <source>
        <strain evidence="2">Expedition CK06-06</strain>
    </source>
</reference>
<protein>
    <recommendedName>
        <fullName evidence="1">DUF6876 domain-containing protein</fullName>
    </recommendedName>
</protein>
<proteinExistence type="predicted"/>
<dbReference type="InterPro" id="IPR049241">
    <property type="entry name" value="DUF6876"/>
</dbReference>
<dbReference type="AlphaFoldDB" id="X0TFK3"/>
<name>X0TFK3_9ZZZZ</name>
<sequence length="128" mass="14659">DNKMKSVAEITRNIAHAIGTSQYIKHSLNNNIVFTDGVNQLRQDADAFWLVDAIASHRRKEEFQVWELEVFSDKTAILTMKEDSGCPNLVEQKIHYTDFPLESIKFYIELGSIDGVNPVYVLMLPSER</sequence>
<evidence type="ECO:0000259" key="1">
    <source>
        <dbReference type="Pfam" id="PF21781"/>
    </source>
</evidence>
<feature type="non-terminal residue" evidence="2">
    <location>
        <position position="1"/>
    </location>
</feature>
<feature type="domain" description="DUF6876" evidence="1">
    <location>
        <begin position="9"/>
        <end position="127"/>
    </location>
</feature>